<dbReference type="RefSeq" id="WP_306948753.1">
    <property type="nucleotide sequence ID" value="NZ_CP132976.1"/>
</dbReference>
<evidence type="ECO:0000313" key="2">
    <source>
        <dbReference type="Proteomes" id="UP001234798"/>
    </source>
</evidence>
<dbReference type="Proteomes" id="UP001234798">
    <property type="component" value="Chromosome"/>
</dbReference>
<organism evidence="1 2">
    <name type="scientific">Achromobacter seleniivolatilans</name>
    <dbReference type="NCBI Taxonomy" id="3047478"/>
    <lineage>
        <taxon>Bacteria</taxon>
        <taxon>Pseudomonadati</taxon>
        <taxon>Pseudomonadota</taxon>
        <taxon>Betaproteobacteria</taxon>
        <taxon>Burkholderiales</taxon>
        <taxon>Alcaligenaceae</taxon>
        <taxon>Achromobacter</taxon>
    </lineage>
</organism>
<protein>
    <submittedName>
        <fullName evidence="1">Phage tail protein</fullName>
    </submittedName>
</protein>
<accession>A0ABY9M7X8</accession>
<reference evidence="1 2" key="1">
    <citation type="submission" date="2023-08" db="EMBL/GenBank/DDBJ databases">
        <title>Achromobacter seleniivolatilans sp. nov., isolated from seleniferous soil.</title>
        <authorList>
            <person name="Zhang S."/>
            <person name="Li K."/>
            <person name="Peng J."/>
            <person name="Zhao Q."/>
            <person name="Wang H."/>
            <person name="Guo Y."/>
        </authorList>
    </citation>
    <scope>NUCLEOTIDE SEQUENCE [LARGE SCALE GENOMIC DNA]</scope>
    <source>
        <strain evidence="1 2">R39</strain>
    </source>
</reference>
<evidence type="ECO:0000313" key="1">
    <source>
        <dbReference type="EMBL" id="WMD23101.1"/>
    </source>
</evidence>
<proteinExistence type="predicted"/>
<gene>
    <name evidence="1" type="ORF">RAS12_12205</name>
</gene>
<keyword evidence="2" id="KW-1185">Reference proteome</keyword>
<sequence length="124" mass="13745">MAIKEYVGAIIMELDGKEVEVIDIDVTESTGMKPVKVMNRSRLIGGVAKGIKEYSLRVTVPIPFDDDTKWAEIFGASITVFPSSPGGKRETYMDCCTSEVGKQYTVDNEARRTLTMFAVKKVDE</sequence>
<dbReference type="EMBL" id="CP132976">
    <property type="protein sequence ID" value="WMD23101.1"/>
    <property type="molecule type" value="Genomic_DNA"/>
</dbReference>
<name>A0ABY9M7X8_9BURK</name>